<dbReference type="AlphaFoldDB" id="A0A562SFU4"/>
<reference evidence="2 3" key="1">
    <citation type="journal article" date="2015" name="Stand. Genomic Sci.">
        <title>Genomic Encyclopedia of Bacterial and Archaeal Type Strains, Phase III: the genomes of soil and plant-associated and newly described type strains.</title>
        <authorList>
            <person name="Whitman W.B."/>
            <person name="Woyke T."/>
            <person name="Klenk H.P."/>
            <person name="Zhou Y."/>
            <person name="Lilburn T.G."/>
            <person name="Beck B.J."/>
            <person name="De Vos P."/>
            <person name="Vandamme P."/>
            <person name="Eisen J.A."/>
            <person name="Garrity G."/>
            <person name="Hugenholtz P."/>
            <person name="Kyrpides N.C."/>
        </authorList>
    </citation>
    <scope>NUCLEOTIDE SEQUENCE [LARGE SCALE GENOMIC DNA]</scope>
    <source>
        <strain evidence="2 3">CGMCC 1.7271</strain>
    </source>
</reference>
<organism evidence="2 3">
    <name type="scientific">Lacibacter cauensis</name>
    <dbReference type="NCBI Taxonomy" id="510947"/>
    <lineage>
        <taxon>Bacteria</taxon>
        <taxon>Pseudomonadati</taxon>
        <taxon>Bacteroidota</taxon>
        <taxon>Chitinophagia</taxon>
        <taxon>Chitinophagales</taxon>
        <taxon>Chitinophagaceae</taxon>
        <taxon>Lacibacter</taxon>
    </lineage>
</organism>
<dbReference type="GO" id="GO:0061630">
    <property type="term" value="F:ubiquitin protein ligase activity"/>
    <property type="evidence" value="ECO:0007669"/>
    <property type="project" value="InterPro"/>
</dbReference>
<dbReference type="RefSeq" id="WP_144887061.1">
    <property type="nucleotide sequence ID" value="NZ_VLLE01000005.1"/>
</dbReference>
<name>A0A562SFU4_9BACT</name>
<evidence type="ECO:0000259" key="1">
    <source>
        <dbReference type="Pfam" id="PF08941"/>
    </source>
</evidence>
<dbReference type="Proteomes" id="UP000316167">
    <property type="component" value="Unassembled WGS sequence"/>
</dbReference>
<keyword evidence="3" id="KW-1185">Reference proteome</keyword>
<dbReference type="OrthoDB" id="9830557at2"/>
<feature type="domain" description="E3 ubiquitin-protein ligase NRDP1" evidence="1">
    <location>
        <begin position="36"/>
        <end position="139"/>
    </location>
</feature>
<dbReference type="InterPro" id="IPR037255">
    <property type="entry name" value="NRDP1_C"/>
</dbReference>
<dbReference type="EMBL" id="VLLE01000005">
    <property type="protein sequence ID" value="TWI80219.1"/>
    <property type="molecule type" value="Genomic_DNA"/>
</dbReference>
<dbReference type="Pfam" id="PF08941">
    <property type="entry name" value="USP8_interact"/>
    <property type="match status" value="1"/>
</dbReference>
<dbReference type="UniPathway" id="UPA00143"/>
<protein>
    <submittedName>
        <fullName evidence="2">USP8 interacting protein</fullName>
    </submittedName>
</protein>
<comment type="caution">
    <text evidence="2">The sequence shown here is derived from an EMBL/GenBank/DDBJ whole genome shotgun (WGS) entry which is preliminary data.</text>
</comment>
<evidence type="ECO:0000313" key="3">
    <source>
        <dbReference type="Proteomes" id="UP000316167"/>
    </source>
</evidence>
<dbReference type="PROSITE" id="PS51257">
    <property type="entry name" value="PROKAR_LIPOPROTEIN"/>
    <property type="match status" value="1"/>
</dbReference>
<proteinExistence type="predicted"/>
<dbReference type="GO" id="GO:0016567">
    <property type="term" value="P:protein ubiquitination"/>
    <property type="evidence" value="ECO:0007669"/>
    <property type="project" value="UniProtKB-UniPathway"/>
</dbReference>
<sequence>MNHAKQAVAFVLLLLITAGCTRGFYYFDGKKATPVKIVDLGEMYSTYNLTESDQAEVKRQLNDKALLSEIIRYSKENQWPDAVNTLDERLENRSVMMKYNYYKVASFGNKTIVAVPQDKNKHMPAAYIPQNPMYIIFASRVVSSK</sequence>
<dbReference type="InterPro" id="IPR015036">
    <property type="entry name" value="NRDP1"/>
</dbReference>
<dbReference type="SUPFAM" id="SSF160088">
    <property type="entry name" value="NRDP1 C-terminal domain-like"/>
    <property type="match status" value="1"/>
</dbReference>
<evidence type="ECO:0000313" key="2">
    <source>
        <dbReference type="EMBL" id="TWI80219.1"/>
    </source>
</evidence>
<accession>A0A562SFU4</accession>
<gene>
    <name evidence="2" type="ORF">IQ13_2891</name>
</gene>